<dbReference type="PANTHER" id="PTHR22930:SF268">
    <property type="entry name" value="NUCLEASE HARBI1"/>
    <property type="match status" value="1"/>
</dbReference>
<dbReference type="CDD" id="cd06222">
    <property type="entry name" value="RNase_H_like"/>
    <property type="match status" value="1"/>
</dbReference>
<protein>
    <recommendedName>
        <fullName evidence="9">DDE Tnp4 domain-containing protein</fullName>
    </recommendedName>
</protein>
<gene>
    <name evidence="10" type="ORF">Dsin_000871</name>
</gene>
<dbReference type="AlphaFoldDB" id="A0AAE0B458"/>
<dbReference type="PANTHER" id="PTHR22930">
    <property type="match status" value="1"/>
</dbReference>
<evidence type="ECO:0000256" key="8">
    <source>
        <dbReference type="SAM" id="Phobius"/>
    </source>
</evidence>
<dbReference type="GO" id="GO:0046872">
    <property type="term" value="F:metal ion binding"/>
    <property type="evidence" value="ECO:0007669"/>
    <property type="project" value="UniProtKB-KW"/>
</dbReference>
<keyword evidence="4" id="KW-0540">Nuclease</keyword>
<reference evidence="10" key="1">
    <citation type="journal article" date="2023" name="Plant J.">
        <title>Genome sequences and population genomics provide insights into the demographic history, inbreeding, and mutation load of two 'living fossil' tree species of Dipteronia.</title>
        <authorList>
            <person name="Feng Y."/>
            <person name="Comes H.P."/>
            <person name="Chen J."/>
            <person name="Zhu S."/>
            <person name="Lu R."/>
            <person name="Zhang X."/>
            <person name="Li P."/>
            <person name="Qiu J."/>
            <person name="Olsen K.M."/>
            <person name="Qiu Y."/>
        </authorList>
    </citation>
    <scope>NUCLEOTIDE SEQUENCE</scope>
    <source>
        <strain evidence="10">NBL</strain>
    </source>
</reference>
<comment type="similarity">
    <text evidence="3">Belongs to the HARBI1 family.</text>
</comment>
<dbReference type="InterPro" id="IPR045249">
    <property type="entry name" value="HARBI1-like"/>
</dbReference>
<evidence type="ECO:0000256" key="4">
    <source>
        <dbReference type="ARBA" id="ARBA00022722"/>
    </source>
</evidence>
<keyword evidence="8" id="KW-0472">Membrane</keyword>
<evidence type="ECO:0000256" key="1">
    <source>
        <dbReference type="ARBA" id="ARBA00001968"/>
    </source>
</evidence>
<sequence>MPKRNGGLGIKKMKGMNQAFLAKIGWRLLHNEDEFWVKILKHKYLQNKSLLDIDLTYGVKLLTKGLKWRIGKGIKFVSGQMIGFQAWELLRIMLLPILRMLLALGVMLVLRILITCFVIAGFLLVFEHDFSIPQSLDMIITSFCKDWLNTNVCGPIINVYSISEAWVAPSEGWVKLSVDDSWDGESSIITAGRVLRNHKKEWINGFVMNIGVGNVLEAEVWGLFEGQRREEKKIGAKVGRRKAQLPGAIDGTHIQVNVSREEAPRYRGRKEYPTQNVMVACGFDMRFTCVFPGWEGTASDSRIIKNALKRENKLVIPNGKFYLVDAVYMLRSGFITPYRGVRYHLKQYSMRAPENYQELFNFRHASLSNVIETAFRVLKKRFPIISIGTRSHFSVGRLTKIVLACCILHNYLMG</sequence>
<evidence type="ECO:0000259" key="9">
    <source>
        <dbReference type="Pfam" id="PF13359"/>
    </source>
</evidence>
<comment type="caution">
    <text evidence="10">The sequence shown here is derived from an EMBL/GenBank/DDBJ whole genome shotgun (WGS) entry which is preliminary data.</text>
</comment>
<feature type="transmembrane region" description="Helical" evidence="8">
    <location>
        <begin position="101"/>
        <end position="126"/>
    </location>
</feature>
<dbReference type="Pfam" id="PF13359">
    <property type="entry name" value="DDE_Tnp_4"/>
    <property type="match status" value="1"/>
</dbReference>
<evidence type="ECO:0000256" key="3">
    <source>
        <dbReference type="ARBA" id="ARBA00006958"/>
    </source>
</evidence>
<keyword evidence="6" id="KW-0378">Hydrolase</keyword>
<comment type="cofactor">
    <cofactor evidence="1">
        <name>a divalent metal cation</name>
        <dbReference type="ChEBI" id="CHEBI:60240"/>
    </cofactor>
</comment>
<organism evidence="10 11">
    <name type="scientific">Dipteronia sinensis</name>
    <dbReference type="NCBI Taxonomy" id="43782"/>
    <lineage>
        <taxon>Eukaryota</taxon>
        <taxon>Viridiplantae</taxon>
        <taxon>Streptophyta</taxon>
        <taxon>Embryophyta</taxon>
        <taxon>Tracheophyta</taxon>
        <taxon>Spermatophyta</taxon>
        <taxon>Magnoliopsida</taxon>
        <taxon>eudicotyledons</taxon>
        <taxon>Gunneridae</taxon>
        <taxon>Pentapetalae</taxon>
        <taxon>rosids</taxon>
        <taxon>malvids</taxon>
        <taxon>Sapindales</taxon>
        <taxon>Sapindaceae</taxon>
        <taxon>Hippocastanoideae</taxon>
        <taxon>Acereae</taxon>
        <taxon>Dipteronia</taxon>
    </lineage>
</organism>
<comment type="subcellular location">
    <subcellularLocation>
        <location evidence="2">Nucleus</location>
    </subcellularLocation>
</comment>
<dbReference type="EMBL" id="JANJYJ010000001">
    <property type="protein sequence ID" value="KAK3228990.1"/>
    <property type="molecule type" value="Genomic_DNA"/>
</dbReference>
<accession>A0AAE0B458</accession>
<keyword evidence="5" id="KW-0479">Metal-binding</keyword>
<keyword evidence="7" id="KW-0539">Nucleus</keyword>
<evidence type="ECO:0000256" key="2">
    <source>
        <dbReference type="ARBA" id="ARBA00004123"/>
    </source>
</evidence>
<dbReference type="Proteomes" id="UP001281410">
    <property type="component" value="Unassembled WGS sequence"/>
</dbReference>
<evidence type="ECO:0000313" key="11">
    <source>
        <dbReference type="Proteomes" id="UP001281410"/>
    </source>
</evidence>
<dbReference type="InterPro" id="IPR044730">
    <property type="entry name" value="RNase_H-like_dom_plant"/>
</dbReference>
<feature type="domain" description="DDE Tnp4" evidence="9">
    <location>
        <begin position="249"/>
        <end position="410"/>
    </location>
</feature>
<evidence type="ECO:0000256" key="7">
    <source>
        <dbReference type="ARBA" id="ARBA00023242"/>
    </source>
</evidence>
<dbReference type="InterPro" id="IPR027806">
    <property type="entry name" value="HARBI1_dom"/>
</dbReference>
<name>A0AAE0B458_9ROSI</name>
<evidence type="ECO:0000256" key="6">
    <source>
        <dbReference type="ARBA" id="ARBA00022801"/>
    </source>
</evidence>
<evidence type="ECO:0000256" key="5">
    <source>
        <dbReference type="ARBA" id="ARBA00022723"/>
    </source>
</evidence>
<dbReference type="GO" id="GO:0005634">
    <property type="term" value="C:nucleus"/>
    <property type="evidence" value="ECO:0007669"/>
    <property type="project" value="UniProtKB-SubCell"/>
</dbReference>
<keyword evidence="8" id="KW-1133">Transmembrane helix</keyword>
<keyword evidence="11" id="KW-1185">Reference proteome</keyword>
<keyword evidence="8" id="KW-0812">Transmembrane</keyword>
<dbReference type="GO" id="GO:0004518">
    <property type="term" value="F:nuclease activity"/>
    <property type="evidence" value="ECO:0007669"/>
    <property type="project" value="UniProtKB-KW"/>
</dbReference>
<proteinExistence type="inferred from homology"/>
<dbReference type="GO" id="GO:0016787">
    <property type="term" value="F:hydrolase activity"/>
    <property type="evidence" value="ECO:0007669"/>
    <property type="project" value="UniProtKB-KW"/>
</dbReference>
<evidence type="ECO:0000313" key="10">
    <source>
        <dbReference type="EMBL" id="KAK3228990.1"/>
    </source>
</evidence>